<reference evidence="1 2" key="1">
    <citation type="journal article" date="2001" name="Nature">
        <title>Initial sequencing and analysis of the human genome.</title>
        <authorList>
            <consortium name="International Human Genome Sequencing Consortium"/>
            <person name="Lander E.S."/>
            <person name="Linton L.M."/>
            <person name="Birren B."/>
            <person name="Nusbaum C."/>
            <person name="Zody M.C."/>
            <person name="Baldwin J."/>
            <person name="Devon K."/>
            <person name="Dewar K."/>
            <person name="Doyle M."/>
            <person name="FitzHugh W."/>
            <person name="Funke R."/>
            <person name="Gage D."/>
            <person name="Harris K."/>
            <person name="Heaford A."/>
            <person name="Howland J."/>
            <person name="Kann L."/>
            <person name="Lehoczky J."/>
            <person name="LeVine R."/>
            <person name="McEwan P."/>
            <person name="McKernan K."/>
            <person name="Meldrim J."/>
            <person name="Mesirov J.P."/>
            <person name="Miranda C."/>
            <person name="Morris W."/>
            <person name="Naylor J."/>
            <person name="Raymond C."/>
            <person name="Rosetti M."/>
            <person name="Santos R."/>
            <person name="Sheridan A."/>
            <person name="Sougnez C."/>
            <person name="Stange-Thomann N."/>
            <person name="Stojanovic N."/>
            <person name="Subramanian A."/>
            <person name="Wyman D."/>
            <person name="Rogers J."/>
            <person name="Sulston J."/>
            <person name="Ainscough R."/>
            <person name="Beck S."/>
            <person name="Bentley D."/>
            <person name="Burton J."/>
            <person name="Clee C."/>
            <person name="Carter N."/>
            <person name="Coulson A."/>
            <person name="Deadman R."/>
            <person name="Deloukas P."/>
            <person name="Dunham A."/>
            <person name="Dunham I."/>
            <person name="Durbin R."/>
            <person name="French L."/>
            <person name="Grafham D."/>
            <person name="Gregory S."/>
            <person name="Hubbard T."/>
            <person name="Humphray S."/>
            <person name="Hunt A."/>
            <person name="Jones M."/>
            <person name="Lloyd C."/>
            <person name="McMurray A."/>
            <person name="Matthews L."/>
            <person name="Mercer S."/>
            <person name="Milne S."/>
            <person name="Mullikin J.C."/>
            <person name="Mungall A."/>
            <person name="Plumb R."/>
            <person name="Ross M."/>
            <person name="Shownkeen R."/>
            <person name="Sims S."/>
            <person name="Waterston R.H."/>
            <person name="Wilson R.K."/>
            <person name="Hillier L.W."/>
            <person name="McPherson J.D."/>
            <person name="Marra M.A."/>
            <person name="Mardis E.R."/>
            <person name="Fulton L.A."/>
            <person name="Chinwalla A.T."/>
            <person name="Pepin K.H."/>
            <person name="Gish W.R."/>
            <person name="Chissoe S.L."/>
            <person name="Wendl M.C."/>
            <person name="Delehaunty K.D."/>
            <person name="Miner T.L."/>
            <person name="Delehaunty A."/>
            <person name="Kramer J.B."/>
            <person name="Cook L.L."/>
            <person name="Fulton R.S."/>
            <person name="Johnson D.L."/>
            <person name="Minx P.J."/>
            <person name="Clifton S.W."/>
            <person name="Hawkins T."/>
            <person name="Branscomb E."/>
            <person name="Predki P."/>
            <person name="Richardson P."/>
            <person name="Wenning S."/>
            <person name="Slezak T."/>
            <person name="Doggett N."/>
            <person name="Cheng J.F."/>
            <person name="Olsen A."/>
            <person name="Lucas S."/>
            <person name="Elkin C."/>
            <person name="Uberbacher E."/>
            <person name="Frazier M."/>
            <person name="Gibbs R.A."/>
            <person name="Muzny D.M."/>
            <person name="Scherer S.E."/>
            <person name="Bouck J.B."/>
            <person name="Sodergren E.J."/>
            <person name="Worley K.C."/>
            <person name="Rives C.M."/>
            <person name="Gorrell J.H."/>
            <person name="Metzker M.L."/>
            <person name="Naylor S.L."/>
            <person name="Kucherlapati R.S."/>
            <person name="Nelson D.L."/>
            <person name="Weinstock G.M."/>
            <person name="Sakaki Y."/>
            <person name="Fujiyama A."/>
            <person name="Hattori M."/>
            <person name="Yada T."/>
            <person name="Toyoda A."/>
            <person name="Itoh T."/>
            <person name="Kawagoe C."/>
            <person name="Watanabe H."/>
            <person name="Totoki Y."/>
            <person name="Taylor T."/>
            <person name="Weissenbach J."/>
            <person name="Heilig R."/>
            <person name="Saurin W."/>
            <person name="Artiguenave F."/>
            <person name="Brottier P."/>
            <person name="Bruls T."/>
            <person name="Pelletier E."/>
            <person name="Robert C."/>
            <person name="Wincker P."/>
            <person name="Smith D.R."/>
            <person name="Doucette-Stamm L."/>
            <person name="Rubenfield M."/>
            <person name="Weinstock K."/>
            <person name="Lee H.M."/>
            <person name="Dubois J."/>
            <person name="Rosenthal A."/>
            <person name="Platzer M."/>
            <person name="Nyakatura G."/>
            <person name="Taudien S."/>
            <person name="Rump A."/>
            <person name="Yang H."/>
            <person name="Yu J."/>
            <person name="Wang J."/>
            <person name="Huang G."/>
            <person name="Gu J."/>
            <person name="Hood L."/>
            <person name="Rowen L."/>
            <person name="Madan A."/>
            <person name="Qin S."/>
            <person name="Davis R.W."/>
            <person name="Federspiel N.A."/>
            <person name="Abola A.P."/>
            <person name="Proctor M.J."/>
            <person name="Myers R.M."/>
            <person name="Schmutz J."/>
            <person name="Dickson M."/>
            <person name="Grimwood J."/>
            <person name="Cox D.R."/>
            <person name="Olson M.V."/>
            <person name="Kaul R."/>
            <person name="Raymond C."/>
            <person name="Shimizu N."/>
            <person name="Kawasaki K."/>
            <person name="Minoshima S."/>
            <person name="Evans G.A."/>
            <person name="Athanasiou M."/>
            <person name="Schultz R."/>
            <person name="Roe B.A."/>
            <person name="Chen F."/>
            <person name="Pan H."/>
            <person name="Ramser J."/>
            <person name="Lehrach H."/>
            <person name="Reinhardt R."/>
            <person name="McCombie W.R."/>
            <person name="de la Bastide M."/>
            <person name="Dedhia N."/>
            <person name="Blocker H."/>
            <person name="Hornischer K."/>
            <person name="Nordsiek G."/>
            <person name="Agarwala R."/>
            <person name="Aravind L."/>
            <person name="Bailey J.A."/>
            <person name="Bateman A."/>
            <person name="Batzoglou S."/>
            <person name="Birney E."/>
            <person name="Bork P."/>
            <person name="Brown D.G."/>
            <person name="Burge C.B."/>
            <person name="Cerutti L."/>
            <person name="Chen H.C."/>
            <person name="Church D."/>
            <person name="Clamp M."/>
            <person name="Copley R.R."/>
            <person name="Doerks T."/>
            <person name="Eddy S.R."/>
            <person name="Eichler E.E."/>
            <person name="Furey T.S."/>
            <person name="Galagan J."/>
            <person name="Gilbert J.G."/>
            <person name="Harmon C."/>
            <person name="Hayashizaki Y."/>
            <person name="Haussler D."/>
            <person name="Hermjakob H."/>
            <person name="Hokamp K."/>
            <person name="Jang W."/>
            <person name="Johnson L.S."/>
            <person name="Jones T.A."/>
            <person name="Kasif S."/>
            <person name="Kaspryzk A."/>
            <person name="Kennedy S."/>
            <person name="Kent W.J."/>
            <person name="Kitts P."/>
            <person name="Koonin E.V."/>
            <person name="Korf I."/>
            <person name="Kulp D."/>
            <person name="Lancet D."/>
            <person name="Lowe T.M."/>
            <person name="McLysaght A."/>
            <person name="Mikkelsen T."/>
            <person name="Moran J.V."/>
            <person name="Mulder N."/>
            <person name="Pollara V.J."/>
            <person name="Ponting C.P."/>
            <person name="Schuler G."/>
            <person name="Schultz J."/>
            <person name="Slater G."/>
            <person name="Smit A.F."/>
            <person name="Stupka E."/>
            <person name="Szustakowski J."/>
            <person name="Thierry-Mieg D."/>
            <person name="Thierry-Mieg J."/>
            <person name="Wagner L."/>
            <person name="Wallis J."/>
            <person name="Wheeler R."/>
            <person name="Williams A."/>
            <person name="Wolf Y.I."/>
            <person name="Wolfe K.H."/>
            <person name="Yang S.P."/>
            <person name="Yeh R.F."/>
            <person name="Collins F."/>
            <person name="Guyer M.S."/>
            <person name="Peterson J."/>
            <person name="Felsenfeld A."/>
            <person name="Wetterstrand K.A."/>
            <person name="Patrinos A."/>
            <person name="Morgan M.J."/>
            <person name="de Jong P."/>
            <person name="Catanese J.J."/>
            <person name="Osoegawa K."/>
            <person name="Shizuya H."/>
            <person name="Choi S."/>
            <person name="Chen Y.J."/>
        </authorList>
    </citation>
    <scope>NUCLEOTIDE SEQUENCE [LARGE SCALE GENOMIC DNA]</scope>
</reference>
<proteinExistence type="evidence at protein level"/>
<dbReference type="EMBL" id="AC104186">
    <property type="status" value="NOT_ANNOTATED_CDS"/>
    <property type="molecule type" value="Genomic_DNA"/>
</dbReference>
<evidence type="ECO:0000313" key="2">
    <source>
        <dbReference type="Proteomes" id="UP000005640"/>
    </source>
</evidence>
<keyword evidence="3" id="KW-1267">Proteomics identification</keyword>
<evidence type="ECO:0007829" key="3">
    <source>
        <dbReference type="PeptideAtlas" id="A0A9L9PY38"/>
    </source>
</evidence>
<keyword evidence="2" id="KW-1185">Reference proteome</keyword>
<reference evidence="1 2" key="3">
    <citation type="journal article" date="2006" name="Nature">
        <title>The DNA sequence, annotation and analysis of human chromosome 3.</title>
        <authorList>
            <person name="Muzny D.M."/>
            <person name="Scherer S.E."/>
            <person name="Kaul R."/>
            <person name="Wang J."/>
            <person name="Yu J."/>
            <person name="Sudbrak R."/>
            <person name="Buhay C.J."/>
            <person name="Chen R."/>
            <person name="Cree A."/>
            <person name="Ding Y."/>
            <person name="Dugan-Rocha S."/>
            <person name="Gill R."/>
            <person name="Gunaratne P."/>
            <person name="Harris R.A."/>
            <person name="Hawes A.C."/>
            <person name="Hernandez J."/>
            <person name="Hodgson A.V."/>
            <person name="Hume J."/>
            <person name="Jackson A."/>
            <person name="Khan Z.M."/>
            <person name="Kovar-Smith C."/>
            <person name="Lewis L.R."/>
            <person name="Lozado R.J."/>
            <person name="Metzker M.L."/>
            <person name="Milosavljevic A."/>
            <person name="Miner G.R."/>
            <person name="Morgan M.B."/>
            <person name="Nazareth L.V."/>
            <person name="Scott G."/>
            <person name="Sodergren E."/>
            <person name="Song X.Z."/>
            <person name="Steffen D."/>
            <person name="Wei S."/>
            <person name="Wheeler D.A."/>
            <person name="Wright M.W."/>
            <person name="Worley K.C."/>
            <person name="Yuan Y."/>
            <person name="Zhang Z."/>
            <person name="Adams C.Q."/>
            <person name="Ansari-Lari M.A."/>
            <person name="Ayele M."/>
            <person name="Brown M.J."/>
            <person name="Chen G."/>
            <person name="Chen Z."/>
            <person name="Clendenning J."/>
            <person name="Clerc-Blankenburg K.P."/>
            <person name="Chen R."/>
            <person name="Chen Z."/>
            <person name="Davis C."/>
            <person name="Delgado O."/>
            <person name="Dinh H.H."/>
            <person name="Dong W."/>
            <person name="Draper H."/>
            <person name="Ernst S."/>
            <person name="Fu G."/>
            <person name="Gonzalez-Garay M.L."/>
            <person name="Garcia D.K."/>
            <person name="Gillett W."/>
            <person name="Gu J."/>
            <person name="Hao B."/>
            <person name="Haugen E."/>
            <person name="Havlak P."/>
            <person name="He X."/>
            <person name="Hennig S."/>
            <person name="Hu S."/>
            <person name="Huang W."/>
            <person name="Jackson L.R."/>
            <person name="Jacob L.S."/>
            <person name="Kelly S.H."/>
            <person name="Kube M."/>
            <person name="Levy R."/>
            <person name="Li Z."/>
            <person name="Liu B."/>
            <person name="Liu J."/>
            <person name="Liu W."/>
            <person name="Lu J."/>
            <person name="Maheshwari M."/>
            <person name="Nguyen B.V."/>
            <person name="Okwuonu G.O."/>
            <person name="Palmeiri A."/>
            <person name="Pasternak S."/>
            <person name="Perez L.M."/>
            <person name="Phelps K.A."/>
            <person name="Plopper F.J."/>
            <person name="Qiang B."/>
            <person name="Raymond C."/>
            <person name="Rodriguez R."/>
            <person name="Saenphimmachak C."/>
            <person name="Santibanez J."/>
            <person name="Shen H."/>
            <person name="Shen Y."/>
            <person name="Subramanian S."/>
            <person name="Tabor P.E."/>
            <person name="Verduzco D."/>
            <person name="Waldron L."/>
            <person name="Wang J."/>
            <person name="Wang J."/>
            <person name="Wang Q."/>
            <person name="Williams G.A."/>
            <person name="Wong G.K."/>
            <person name="Yao Z."/>
            <person name="Zhang J."/>
            <person name="Zhang X."/>
            <person name="Zhao G."/>
            <person name="Zhou J."/>
            <person name="Zhou Y."/>
            <person name="Nelson D."/>
            <person name="Lehrach H."/>
            <person name="Reinhardt R."/>
            <person name="Naylor S.L."/>
            <person name="Yang H."/>
            <person name="Olson M."/>
            <person name="Weinstock G."/>
            <person name="Gibbs R.A."/>
        </authorList>
    </citation>
    <scope>NUCLEOTIDE SEQUENCE [LARGE SCALE GENOMIC DNA]</scope>
</reference>
<reference evidence="1 2" key="2">
    <citation type="journal article" date="2004" name="Nature">
        <title>Finishing the euchromatic sequence of the human genome.</title>
        <authorList>
            <consortium name="International Human Genome Sequencing Consortium"/>
        </authorList>
    </citation>
    <scope>NUCLEOTIDE SEQUENCE [LARGE SCALE GENOMIC DNA]</scope>
</reference>
<dbReference type="AlphaFoldDB" id="A0A9L9PY38"/>
<sequence>MIPCSKRTFHLFNHSNFHSHLHDYRKHGVCRLVTHKKIAVRW</sequence>
<dbReference type="GeneTree" id="ENSGT01090000263454"/>
<evidence type="ECO:0000313" key="1">
    <source>
        <dbReference type="Ensembl" id="ENSP00000516671.1"/>
    </source>
</evidence>
<accession>A0A9L9PY38</accession>
<dbReference type="Ensembl" id="ENST00000706951.1">
    <property type="protein sequence ID" value="ENSP00000516671.1"/>
    <property type="gene ID" value="ENSG00000291315.1"/>
</dbReference>
<organism evidence="1 2">
    <name type="scientific">Homo sapiens</name>
    <name type="common">Human</name>
    <dbReference type="NCBI Taxonomy" id="9606"/>
    <lineage>
        <taxon>Eukaryota</taxon>
        <taxon>Metazoa</taxon>
        <taxon>Chordata</taxon>
        <taxon>Craniata</taxon>
        <taxon>Vertebrata</taxon>
        <taxon>Euteleostomi</taxon>
        <taxon>Mammalia</taxon>
        <taxon>Eutheria</taxon>
        <taxon>Euarchontoglires</taxon>
        <taxon>Primates</taxon>
        <taxon>Haplorrhini</taxon>
        <taxon>Catarrhini</taxon>
        <taxon>Hominidae</taxon>
        <taxon>Homo</taxon>
    </lineage>
</organism>
<reference evidence="1" key="4">
    <citation type="submission" date="2025-08" db="UniProtKB">
        <authorList>
            <consortium name="Ensembl"/>
        </authorList>
    </citation>
    <scope>IDENTIFICATION</scope>
</reference>
<reference evidence="1" key="5">
    <citation type="submission" date="2025-09" db="UniProtKB">
        <authorList>
            <consortium name="Ensembl"/>
        </authorList>
    </citation>
    <scope>IDENTIFICATION</scope>
</reference>
<protein>
    <submittedName>
        <fullName evidence="1">Uncharacterized protein</fullName>
    </submittedName>
</protein>
<dbReference type="Proteomes" id="UP000005640">
    <property type="component" value="Chromosome 3"/>
</dbReference>
<dbReference type="GeneCards" id="ENSG00000291315"/>
<name>A0A9L9PY38_HUMAN</name>
<dbReference type="PeptideAtlas" id="A0A9L9PY38"/>